<dbReference type="EMBL" id="MF063068">
    <property type="protein sequence ID" value="ARV77356.1"/>
    <property type="molecule type" value="Genomic_DNA"/>
</dbReference>
<gene>
    <name evidence="1" type="ORF">NOXIFER_187</name>
</gene>
<keyword evidence="2" id="KW-1185">Reference proteome</keyword>
<sequence>MDNIKQLLTSSDKGRSRAQGILCYMFRNTLLWHNLTYHRWVRATNFYFEKPHNAKNPDRGNLNKALIQDDLSWASFKKGLDLLNPYKAILTIELTWKSGKRSTYAVEIDLVEDEDDVILTSPLDVADTDLLTMIKERQKNKPLNTLARFYSRILQAEGVDNTRWTALLDEYAKNPLNGFTGTKKETAGTISSIQRQLFEPRLSWNNFRKGLTILGPIQEDYILRLEWIPEVKRCEDVTETHVTIRDPFSTGRNYAK</sequence>
<organism evidence="1 2">
    <name type="scientific">Pseudomonas phage Noxifer</name>
    <dbReference type="NCBI Taxonomy" id="2006684"/>
    <lineage>
        <taxon>Viruses</taxon>
        <taxon>Duplodnaviria</taxon>
        <taxon>Heunggongvirae</taxon>
        <taxon>Uroviricota</taxon>
        <taxon>Caudoviricetes</taxon>
        <taxon>Chimalliviridae</taxon>
        <taxon>Noxifervirus</taxon>
        <taxon>Noxifervirus noxifer</taxon>
    </lineage>
</organism>
<name>A0A1Y0T094_9CAUD</name>
<dbReference type="OrthoDB" id="13386at10239"/>
<reference evidence="1 2" key="1">
    <citation type="submission" date="2017-05" db="EMBL/GenBank/DDBJ databases">
        <authorList>
            <person name="Song R."/>
            <person name="Chenine A.L."/>
            <person name="Ruprecht R.M."/>
        </authorList>
    </citation>
    <scope>NUCLEOTIDE SEQUENCE [LARGE SCALE GENOMIC DNA]</scope>
</reference>
<protein>
    <submittedName>
        <fullName evidence="1">Uncharacterized protein</fullName>
    </submittedName>
</protein>
<dbReference type="Proteomes" id="UP000224829">
    <property type="component" value="Segment"/>
</dbReference>
<accession>A0A1Y0T094</accession>
<proteinExistence type="predicted"/>
<evidence type="ECO:0000313" key="2">
    <source>
        <dbReference type="Proteomes" id="UP000224829"/>
    </source>
</evidence>
<evidence type="ECO:0000313" key="1">
    <source>
        <dbReference type="EMBL" id="ARV77356.1"/>
    </source>
</evidence>